<organism evidence="1">
    <name type="scientific">hydrocarbon metagenome</name>
    <dbReference type="NCBI Taxonomy" id="938273"/>
    <lineage>
        <taxon>unclassified sequences</taxon>
        <taxon>metagenomes</taxon>
        <taxon>ecological metagenomes</taxon>
    </lineage>
</organism>
<evidence type="ECO:0000313" key="1">
    <source>
        <dbReference type="EMBL" id="KUG20249.1"/>
    </source>
</evidence>
<accession>A0A0W8FHA9</accession>
<protein>
    <submittedName>
        <fullName evidence="1">Uncharacterized protein</fullName>
    </submittedName>
</protein>
<name>A0A0W8FHA9_9ZZZZ</name>
<dbReference type="AlphaFoldDB" id="A0A0W8FHA9"/>
<dbReference type="EMBL" id="LNQE01001210">
    <property type="protein sequence ID" value="KUG20249.1"/>
    <property type="molecule type" value="Genomic_DNA"/>
</dbReference>
<sequence length="79" mass="9504">MIPRSSVTRRILLDIGEEWITGAEVFIRIRLMGCQDTRQKVQQNEYASEYCEIYIYSYVEIDVEDFYSGYPKSFRDYRV</sequence>
<gene>
    <name evidence="1" type="ORF">ASZ90_010022</name>
</gene>
<proteinExistence type="predicted"/>
<reference evidence="1" key="1">
    <citation type="journal article" date="2015" name="Proc. Natl. Acad. Sci. U.S.A.">
        <title>Networks of energetic and metabolic interactions define dynamics in microbial communities.</title>
        <authorList>
            <person name="Embree M."/>
            <person name="Liu J.K."/>
            <person name="Al-Bassam M.M."/>
            <person name="Zengler K."/>
        </authorList>
    </citation>
    <scope>NUCLEOTIDE SEQUENCE</scope>
</reference>
<comment type="caution">
    <text evidence="1">The sequence shown here is derived from an EMBL/GenBank/DDBJ whole genome shotgun (WGS) entry which is preliminary data.</text>
</comment>